<keyword evidence="1" id="KW-1133">Transmembrane helix</keyword>
<dbReference type="RefSeq" id="WP_184746794.1">
    <property type="nucleotide sequence ID" value="NZ_JACHGJ010000003.1"/>
</dbReference>
<gene>
    <name evidence="2" type="ORF">HNR50_002198</name>
</gene>
<sequence length="266" mass="29735">MNSLYVWRQYAAQSLKSQMEYRKSFLLQMLGQLLIIGSEFAGVWSLFHRFGNIKGWSLGEASVFYGMISIGFAMSQMISGGFERAGQLIRTGELDRILLRPRSTELQLFGFEFSLRRTGRLIVGTAVLIYGLSELQWNPSLLKIMILLWAVSGSMALFCGLMIIQAGISIWTIESLELMNTLTYGGQETGRYPVSIYSAPFRYFFTYIVPLAAVNYYPVLIIINKADPGGSAASTGWFSPAAGFLFLAGALLFWRYALKFYRSAGG</sequence>
<keyword evidence="1" id="KW-0812">Transmembrane</keyword>
<dbReference type="PANTHER" id="PTHR36833:SF1">
    <property type="entry name" value="INTEGRAL MEMBRANE TRANSPORT PROTEIN"/>
    <property type="match status" value="1"/>
</dbReference>
<dbReference type="EMBL" id="JACHGJ010000003">
    <property type="protein sequence ID" value="MBB6480535.1"/>
    <property type="molecule type" value="Genomic_DNA"/>
</dbReference>
<comment type="caution">
    <text evidence="2">The sequence shown here is derived from an EMBL/GenBank/DDBJ whole genome shotgun (WGS) entry which is preliminary data.</text>
</comment>
<evidence type="ECO:0000313" key="3">
    <source>
        <dbReference type="Proteomes" id="UP000587760"/>
    </source>
</evidence>
<dbReference type="AlphaFoldDB" id="A0A841R9F5"/>
<accession>A0A841R9F5</accession>
<reference evidence="2 3" key="1">
    <citation type="submission" date="2020-08" db="EMBL/GenBank/DDBJ databases">
        <title>Genomic Encyclopedia of Type Strains, Phase IV (KMG-IV): sequencing the most valuable type-strain genomes for metagenomic binning, comparative biology and taxonomic classification.</title>
        <authorList>
            <person name="Goeker M."/>
        </authorList>
    </citation>
    <scope>NUCLEOTIDE SEQUENCE [LARGE SCALE GENOMIC DNA]</scope>
    <source>
        <strain evidence="2 3">DSM 2461</strain>
    </source>
</reference>
<dbReference type="PANTHER" id="PTHR36833">
    <property type="entry name" value="SLR0610 PROTEIN-RELATED"/>
    <property type="match status" value="1"/>
</dbReference>
<organism evidence="2 3">
    <name type="scientific">Spirochaeta isovalerica</name>
    <dbReference type="NCBI Taxonomy" id="150"/>
    <lineage>
        <taxon>Bacteria</taxon>
        <taxon>Pseudomonadati</taxon>
        <taxon>Spirochaetota</taxon>
        <taxon>Spirochaetia</taxon>
        <taxon>Spirochaetales</taxon>
        <taxon>Spirochaetaceae</taxon>
        <taxon>Spirochaeta</taxon>
    </lineage>
</organism>
<keyword evidence="3" id="KW-1185">Reference proteome</keyword>
<name>A0A841R9F5_9SPIO</name>
<dbReference type="InterPro" id="IPR010390">
    <property type="entry name" value="ABC-2_transporter-like"/>
</dbReference>
<feature type="transmembrane region" description="Helical" evidence="1">
    <location>
        <begin position="144"/>
        <end position="164"/>
    </location>
</feature>
<proteinExistence type="predicted"/>
<feature type="transmembrane region" description="Helical" evidence="1">
    <location>
        <begin position="201"/>
        <end position="223"/>
    </location>
</feature>
<feature type="transmembrane region" description="Helical" evidence="1">
    <location>
        <begin position="25"/>
        <end position="47"/>
    </location>
</feature>
<dbReference type="Proteomes" id="UP000587760">
    <property type="component" value="Unassembled WGS sequence"/>
</dbReference>
<keyword evidence="1" id="KW-0472">Membrane</keyword>
<evidence type="ECO:0000313" key="2">
    <source>
        <dbReference type="EMBL" id="MBB6480535.1"/>
    </source>
</evidence>
<feature type="transmembrane region" description="Helical" evidence="1">
    <location>
        <begin position="53"/>
        <end position="74"/>
    </location>
</feature>
<feature type="transmembrane region" description="Helical" evidence="1">
    <location>
        <begin position="235"/>
        <end position="254"/>
    </location>
</feature>
<protein>
    <submittedName>
        <fullName evidence="2">ABC-2 type transport system permease protein</fullName>
    </submittedName>
</protein>
<dbReference type="Pfam" id="PF06182">
    <property type="entry name" value="ABC2_membrane_6"/>
    <property type="match status" value="1"/>
</dbReference>
<evidence type="ECO:0000256" key="1">
    <source>
        <dbReference type="SAM" id="Phobius"/>
    </source>
</evidence>